<protein>
    <submittedName>
        <fullName evidence="1">Uncharacterized protein</fullName>
    </submittedName>
</protein>
<evidence type="ECO:0000313" key="2">
    <source>
        <dbReference type="Proteomes" id="UP001152795"/>
    </source>
</evidence>
<name>A0A7D9HTP2_PARCT</name>
<evidence type="ECO:0000313" key="1">
    <source>
        <dbReference type="EMBL" id="CAB3990586.1"/>
    </source>
</evidence>
<keyword evidence="2" id="KW-1185">Reference proteome</keyword>
<dbReference type="AlphaFoldDB" id="A0A7D9HTP2"/>
<comment type="caution">
    <text evidence="1">The sequence shown here is derived from an EMBL/GenBank/DDBJ whole genome shotgun (WGS) entry which is preliminary data.</text>
</comment>
<sequence length="413" mass="47214">MNKALELSHVMGKLKIVSNESESAKKRFKDARKEATHAFCNKALNIQDRIFAAKLRVVSEILECLDNPDTAATSCLLFLEKLHDLPAVREIFSVYLGRGVKSIFSKAERVENVKSVMMINYVLYQFVSKFRSKYYSALAWPTIQLPDRSFNPIWNWQQVSTRKSWGEELIQPPNEMNLDKNINVYYSAVNSRGEIVVWDDNNIEFISRTGERKVVNQFSVSSREDKEGVVIKQEILSLALDQENNVYVVLYCETTSQNGNVDSHAVLYILDEHCNCIKHKSELNFLPKHKTYLRLAIDKNNNIVMAPIMSHDRHVYVCDHNGQLKYKEGNLKLKIELPAGHVVRGTSFHFVIHKIIVLSKVSGSDSYFLHRYSETGELETSMFCFNYSKGLARIKSHPSGPVAIVRAGNIAYI</sequence>
<dbReference type="OrthoDB" id="10440970at2759"/>
<gene>
    <name evidence="1" type="ORF">PACLA_8A075853</name>
</gene>
<dbReference type="Proteomes" id="UP001152795">
    <property type="component" value="Unassembled WGS sequence"/>
</dbReference>
<reference evidence="1" key="1">
    <citation type="submission" date="2020-04" db="EMBL/GenBank/DDBJ databases">
        <authorList>
            <person name="Alioto T."/>
            <person name="Alioto T."/>
            <person name="Gomez Garrido J."/>
        </authorList>
    </citation>
    <scope>NUCLEOTIDE SEQUENCE</scope>
    <source>
        <strain evidence="1">A484AB</strain>
    </source>
</reference>
<accession>A0A7D9HTP2</accession>
<proteinExistence type="predicted"/>
<dbReference type="EMBL" id="CACRXK020001685">
    <property type="protein sequence ID" value="CAB3990586.1"/>
    <property type="molecule type" value="Genomic_DNA"/>
</dbReference>
<organism evidence="1 2">
    <name type="scientific">Paramuricea clavata</name>
    <name type="common">Red gorgonian</name>
    <name type="synonym">Violescent sea-whip</name>
    <dbReference type="NCBI Taxonomy" id="317549"/>
    <lineage>
        <taxon>Eukaryota</taxon>
        <taxon>Metazoa</taxon>
        <taxon>Cnidaria</taxon>
        <taxon>Anthozoa</taxon>
        <taxon>Octocorallia</taxon>
        <taxon>Malacalcyonacea</taxon>
        <taxon>Plexauridae</taxon>
        <taxon>Paramuricea</taxon>
    </lineage>
</organism>